<reference evidence="2 3" key="1">
    <citation type="submission" date="2016-10" db="EMBL/GenBank/DDBJ databases">
        <title>Genome sequence of Planktotalea frisia SH6-1.</title>
        <authorList>
            <person name="Poehlein A."/>
            <person name="Bakenhus I."/>
            <person name="Voget S."/>
            <person name="Brinkhoff T."/>
            <person name="Simon M."/>
        </authorList>
    </citation>
    <scope>NUCLEOTIDE SEQUENCE [LARGE SCALE GENOMIC DNA]</scope>
    <source>
        <strain evidence="2 3">SH6-1</strain>
    </source>
</reference>
<comment type="caution">
    <text evidence="2">The sequence shown here is derived from an EMBL/GenBank/DDBJ whole genome shotgun (WGS) entry which is preliminary data.</text>
</comment>
<gene>
    <name evidence="2" type="ORF">PFRI_00290</name>
</gene>
<accession>A0A1L9P2I9</accession>
<feature type="signal peptide" evidence="1">
    <location>
        <begin position="1"/>
        <end position="19"/>
    </location>
</feature>
<organism evidence="2 3">
    <name type="scientific">Planktotalea frisia</name>
    <dbReference type="NCBI Taxonomy" id="696762"/>
    <lineage>
        <taxon>Bacteria</taxon>
        <taxon>Pseudomonadati</taxon>
        <taxon>Pseudomonadota</taxon>
        <taxon>Alphaproteobacteria</taxon>
        <taxon>Rhodobacterales</taxon>
        <taxon>Paracoccaceae</taxon>
        <taxon>Planktotalea</taxon>
    </lineage>
</organism>
<keyword evidence="3" id="KW-1185">Reference proteome</keyword>
<dbReference type="Proteomes" id="UP000184514">
    <property type="component" value="Unassembled WGS sequence"/>
</dbReference>
<dbReference type="OrthoDB" id="9816009at2"/>
<name>A0A1L9P2I9_9RHOB</name>
<evidence type="ECO:0000313" key="3">
    <source>
        <dbReference type="Proteomes" id="UP000184514"/>
    </source>
</evidence>
<evidence type="ECO:0000313" key="2">
    <source>
        <dbReference type="EMBL" id="OJI95712.1"/>
    </source>
</evidence>
<dbReference type="STRING" id="696762.PFRI_00290"/>
<feature type="chain" id="PRO_5012928205" evidence="1">
    <location>
        <begin position="20"/>
        <end position="171"/>
    </location>
</feature>
<dbReference type="EMBL" id="MLCB01000003">
    <property type="protein sequence ID" value="OJI95712.1"/>
    <property type="molecule type" value="Genomic_DNA"/>
</dbReference>
<dbReference type="AlphaFoldDB" id="A0A1L9P2I9"/>
<dbReference type="RefSeq" id="WP_084649536.1">
    <property type="nucleotide sequence ID" value="NZ_JABBAN010000173.1"/>
</dbReference>
<proteinExistence type="predicted"/>
<keyword evidence="1" id="KW-0732">Signal</keyword>
<sequence length="171" mass="18814">MKTPFLILAAFLLVNAAHAQSGFGSADVSSGEGEIGADSFDVSDMTPDDQTPTGKFTTAAEVGPILQMTKGNWAAVREYDGQDLVYWSHIFSWRCGLKGAKYSINDAPLQDLPMPECHMKYQQPNSILNDEALMTFHRHELGSVKSVRIDVLLDNLTTQSVTLLRENILIP</sequence>
<protein>
    <submittedName>
        <fullName evidence="2">Uncharacterized protein</fullName>
    </submittedName>
</protein>
<evidence type="ECO:0000256" key="1">
    <source>
        <dbReference type="SAM" id="SignalP"/>
    </source>
</evidence>